<evidence type="ECO:0000313" key="2">
    <source>
        <dbReference type="Proteomes" id="UP001234202"/>
    </source>
</evidence>
<proteinExistence type="predicted"/>
<organism evidence="1 2">
    <name type="scientific">Naganishia onofrii</name>
    <dbReference type="NCBI Taxonomy" id="1851511"/>
    <lineage>
        <taxon>Eukaryota</taxon>
        <taxon>Fungi</taxon>
        <taxon>Dikarya</taxon>
        <taxon>Basidiomycota</taxon>
        <taxon>Agaricomycotina</taxon>
        <taxon>Tremellomycetes</taxon>
        <taxon>Filobasidiales</taxon>
        <taxon>Filobasidiaceae</taxon>
        <taxon>Naganishia</taxon>
    </lineage>
</organism>
<sequence length="824" mass="89380">MGTSTNPPPYTDQATLTTPTTAPTANGSTISHLVPPPPIDPSTRLPTSFKVGQYDAPPFITVPEMIQHLRLLGTFARLQDRVKNTDETEGQGEGVLVDPETRWLVFCTRAEHEFEEWLRRLSHTSAAASPEYWEQPGTLPGLDVLMVWHTYLLNPRRYYEDRERLPMVGKLGRLGFPLAVIVRLALCDERSKVADFSWEGQARYIDPVTHEYDPPRTQTDKHASSDTTDTFPFPTNPTTSTFTLPCPQCSTPQTIAWLLPPPHQSGYTQQHFLHHCTNTSCALEITHNVLRVAKISRDLEALDKGTIKFLPGLGMMPSTGELSGEIASTISKAILQIFKSAFAHAVTPPPKIKENNKSPPPPFTAPHISRHLLVWSPHVFQKYLDANLKSGSIALLCTGIPLRRIALEGRVDRLYAAYYGSGVASVDLGAAVMRQAGFIDKMSAMGWLDGARFERDGSGGGGGGDAVFLLQKAAARYHAFLNLLSTMPAGSLCPTWHTHQLKGEQYRTDTYQVTSPNNRFIDHDDKVSSTHLGTTYDQTAAAWLARYKVPYSQCGCHQGDISALDGHGGAVTTATVAGGSGVGKAALEKLKFWNKVKVNVHVGGGGAAKREQRRTDAERAIEGMDKEEKEASHPSVHNLVSVDIPSAVAEKNVRLNKISQLDTKAQSLARVSNEKTTTTTTEKHIALKRALSKDPLHPDPFVQDPPTARTLGENRPAHGSDGHTGGGSSSSGLPYWGVTVGAGLVSGGPEAWGLAITDPHVMKAEDCTRGGCAVGLGAGGGGYCSSSGGGRGACTLFFVDLPPRKREICQCVLIHVFYFFLQTF</sequence>
<protein>
    <submittedName>
        <fullName evidence="1">Uncharacterized protein</fullName>
    </submittedName>
</protein>
<evidence type="ECO:0000313" key="1">
    <source>
        <dbReference type="EMBL" id="KAJ9115727.1"/>
    </source>
</evidence>
<name>A0ACC2WYZ6_9TREE</name>
<dbReference type="EMBL" id="JASBWV010000042">
    <property type="protein sequence ID" value="KAJ9115727.1"/>
    <property type="molecule type" value="Genomic_DNA"/>
</dbReference>
<gene>
    <name evidence="1" type="ORF">QFC24_006910</name>
</gene>
<keyword evidence="2" id="KW-1185">Reference proteome</keyword>
<reference evidence="1" key="1">
    <citation type="submission" date="2023-04" db="EMBL/GenBank/DDBJ databases">
        <title>Draft Genome sequencing of Naganishia species isolated from polar environments using Oxford Nanopore Technology.</title>
        <authorList>
            <person name="Leo P."/>
            <person name="Venkateswaran K."/>
        </authorList>
    </citation>
    <scope>NUCLEOTIDE SEQUENCE</scope>
    <source>
        <strain evidence="1">DBVPG 5303</strain>
    </source>
</reference>
<accession>A0ACC2WYZ6</accession>
<comment type="caution">
    <text evidence="1">The sequence shown here is derived from an EMBL/GenBank/DDBJ whole genome shotgun (WGS) entry which is preliminary data.</text>
</comment>
<dbReference type="Proteomes" id="UP001234202">
    <property type="component" value="Unassembled WGS sequence"/>
</dbReference>